<dbReference type="PROSITE" id="PS51502">
    <property type="entry name" value="S_R_A_B_BARREL"/>
    <property type="match status" value="1"/>
</dbReference>
<dbReference type="Pfam" id="PF07876">
    <property type="entry name" value="Dabb"/>
    <property type="match status" value="1"/>
</dbReference>
<accession>A0A5B9PAK8</accession>
<evidence type="ECO:0000313" key="2">
    <source>
        <dbReference type="EMBL" id="QEG23807.1"/>
    </source>
</evidence>
<evidence type="ECO:0000259" key="1">
    <source>
        <dbReference type="PROSITE" id="PS51502"/>
    </source>
</evidence>
<dbReference type="EMBL" id="CP042912">
    <property type="protein sequence ID" value="QEG23807.1"/>
    <property type="molecule type" value="Genomic_DNA"/>
</dbReference>
<feature type="domain" description="Stress-response A/B barrel" evidence="1">
    <location>
        <begin position="6"/>
        <end position="102"/>
    </location>
</feature>
<dbReference type="STRING" id="980251.GCA_001642875_00274"/>
<dbReference type="InterPro" id="IPR013097">
    <property type="entry name" value="Dabb"/>
</dbReference>
<dbReference type="SMART" id="SM00886">
    <property type="entry name" value="Dabb"/>
    <property type="match status" value="1"/>
</dbReference>
<keyword evidence="3" id="KW-1185">Reference proteome</keyword>
<gene>
    <name evidence="2" type="ORF">MFFC18_37110</name>
</gene>
<dbReference type="SUPFAM" id="SSF54909">
    <property type="entry name" value="Dimeric alpha+beta barrel"/>
    <property type="match status" value="1"/>
</dbReference>
<dbReference type="Gene3D" id="3.30.70.100">
    <property type="match status" value="1"/>
</dbReference>
<dbReference type="InterPro" id="IPR011008">
    <property type="entry name" value="Dimeric_a/b-barrel"/>
</dbReference>
<name>A0A5B9PAK8_9BACT</name>
<reference evidence="2 3" key="1">
    <citation type="submission" date="2019-08" db="EMBL/GenBank/DDBJ databases">
        <title>Deep-cultivation of Planctomycetes and their phenomic and genomic characterization uncovers novel biology.</title>
        <authorList>
            <person name="Wiegand S."/>
            <person name="Jogler M."/>
            <person name="Boedeker C."/>
            <person name="Pinto D."/>
            <person name="Vollmers J."/>
            <person name="Rivas-Marin E."/>
            <person name="Kohn T."/>
            <person name="Peeters S.H."/>
            <person name="Heuer A."/>
            <person name="Rast P."/>
            <person name="Oberbeckmann S."/>
            <person name="Bunk B."/>
            <person name="Jeske O."/>
            <person name="Meyerdierks A."/>
            <person name="Storesund J.E."/>
            <person name="Kallscheuer N."/>
            <person name="Luecker S."/>
            <person name="Lage O.M."/>
            <person name="Pohl T."/>
            <person name="Merkel B.J."/>
            <person name="Hornburger P."/>
            <person name="Mueller R.-W."/>
            <person name="Bruemmer F."/>
            <person name="Labrenz M."/>
            <person name="Spormann A.M."/>
            <person name="Op den Camp H."/>
            <person name="Overmann J."/>
            <person name="Amann R."/>
            <person name="Jetten M.S.M."/>
            <person name="Mascher T."/>
            <person name="Medema M.H."/>
            <person name="Devos D.P."/>
            <person name="Kaster A.-K."/>
            <person name="Ovreas L."/>
            <person name="Rohde M."/>
            <person name="Galperin M.Y."/>
            <person name="Jogler C."/>
        </authorList>
    </citation>
    <scope>NUCLEOTIDE SEQUENCE [LARGE SCALE GENOMIC DNA]</scope>
    <source>
        <strain evidence="2 3">FC18</strain>
    </source>
</reference>
<organism evidence="2 3">
    <name type="scientific">Mariniblastus fucicola</name>
    <dbReference type="NCBI Taxonomy" id="980251"/>
    <lineage>
        <taxon>Bacteria</taxon>
        <taxon>Pseudomonadati</taxon>
        <taxon>Planctomycetota</taxon>
        <taxon>Planctomycetia</taxon>
        <taxon>Pirellulales</taxon>
        <taxon>Pirellulaceae</taxon>
        <taxon>Mariniblastus</taxon>
    </lineage>
</organism>
<evidence type="ECO:0000313" key="3">
    <source>
        <dbReference type="Proteomes" id="UP000322214"/>
    </source>
</evidence>
<proteinExistence type="predicted"/>
<sequence>MSKGHLTHSVFFTLKDPSDENIQKLVDDCYQYLSSGEGLISLHAGARIPDLDRPVNDDQFHVALIVILESREAHDAYQEMADHITFIERNKESWASVRVFDATS</sequence>
<dbReference type="Proteomes" id="UP000322214">
    <property type="component" value="Chromosome"/>
</dbReference>
<dbReference type="RefSeq" id="WP_075083064.1">
    <property type="nucleotide sequence ID" value="NZ_CP042912.1"/>
</dbReference>
<dbReference type="AlphaFoldDB" id="A0A5B9PAK8"/>
<dbReference type="OrthoDB" id="8114960at2"/>
<protein>
    <submittedName>
        <fullName evidence="2">Stress responsive A/B Barrel Domain protein</fullName>
    </submittedName>
</protein>
<dbReference type="KEGG" id="mff:MFFC18_37110"/>